<dbReference type="Pfam" id="PF00582">
    <property type="entry name" value="Usp"/>
    <property type="match status" value="2"/>
</dbReference>
<gene>
    <name evidence="5" type="ORF">FGL95_02685</name>
</gene>
<keyword evidence="2" id="KW-0547">Nucleotide-binding</keyword>
<comment type="caution">
    <text evidence="5">The sequence shown here is derived from an EMBL/GenBank/DDBJ whole genome shotgun (WGS) entry which is preliminary data.</text>
</comment>
<dbReference type="SUPFAM" id="SSF52402">
    <property type="entry name" value="Adenine nucleotide alpha hydrolases-like"/>
    <property type="match status" value="2"/>
</dbReference>
<evidence type="ECO:0000256" key="2">
    <source>
        <dbReference type="ARBA" id="ARBA00022741"/>
    </source>
</evidence>
<proteinExistence type="inferred from homology"/>
<dbReference type="InterPro" id="IPR006016">
    <property type="entry name" value="UspA"/>
</dbReference>
<evidence type="ECO:0000313" key="5">
    <source>
        <dbReference type="EMBL" id="NMN93940.1"/>
    </source>
</evidence>
<dbReference type="Gene3D" id="3.40.50.620">
    <property type="entry name" value="HUPs"/>
    <property type="match status" value="2"/>
</dbReference>
<evidence type="ECO:0000259" key="4">
    <source>
        <dbReference type="Pfam" id="PF00582"/>
    </source>
</evidence>
<sequence>MRTTPPVVVGICGSRSSQEAVRWAADDAARRRARLQIVHAVSAPLDRGPRYGQEEFELLESEGLRLLDSARQQATGVAPAVEVSTELIHAPIGPILIDRSKTSQMLVIGGRGPRALSRAIAGSLDFTLSRHAHCPVAVLHFRSNRAWDLSRPRGAIVVGVDGSESSSRAIEVAFEEASLRDAKLVALHARSNDSHQLRVAGWTDVETEEQALLAECLAGFAERYPEVAVQRVVVESQPLRHLYDLSEDAELLVVGSRGRGGFVGLTYGSMSQALLNAVSCPIIVARPEA</sequence>
<dbReference type="AlphaFoldDB" id="A0A848KCS2"/>
<dbReference type="PANTHER" id="PTHR46268">
    <property type="entry name" value="STRESS RESPONSE PROTEIN NHAX"/>
    <property type="match status" value="1"/>
</dbReference>
<dbReference type="InterPro" id="IPR014729">
    <property type="entry name" value="Rossmann-like_a/b/a_fold"/>
</dbReference>
<evidence type="ECO:0000256" key="3">
    <source>
        <dbReference type="ARBA" id="ARBA00022840"/>
    </source>
</evidence>
<feature type="domain" description="UspA" evidence="4">
    <location>
        <begin position="156"/>
        <end position="286"/>
    </location>
</feature>
<name>A0A848KCS2_9NOCA</name>
<dbReference type="PANTHER" id="PTHR46268:SF27">
    <property type="entry name" value="UNIVERSAL STRESS PROTEIN RV2623"/>
    <property type="match status" value="1"/>
</dbReference>
<dbReference type="GO" id="GO:0005524">
    <property type="term" value="F:ATP binding"/>
    <property type="evidence" value="ECO:0007669"/>
    <property type="project" value="UniProtKB-KW"/>
</dbReference>
<comment type="similarity">
    <text evidence="1">Belongs to the universal stress protein A family.</text>
</comment>
<evidence type="ECO:0000256" key="1">
    <source>
        <dbReference type="ARBA" id="ARBA00008791"/>
    </source>
</evidence>
<keyword evidence="3" id="KW-0067">ATP-binding</keyword>
<evidence type="ECO:0000313" key="6">
    <source>
        <dbReference type="Proteomes" id="UP000535543"/>
    </source>
</evidence>
<dbReference type="RefSeq" id="WP_169584624.1">
    <property type="nucleotide sequence ID" value="NZ_VCQU01000001.1"/>
</dbReference>
<dbReference type="PRINTS" id="PR01438">
    <property type="entry name" value="UNVRSLSTRESS"/>
</dbReference>
<dbReference type="InterPro" id="IPR006015">
    <property type="entry name" value="Universal_stress_UspA"/>
</dbReference>
<keyword evidence="6" id="KW-1185">Reference proteome</keyword>
<dbReference type="EMBL" id="VCQU01000001">
    <property type="protein sequence ID" value="NMN93940.1"/>
    <property type="molecule type" value="Genomic_DNA"/>
</dbReference>
<accession>A0A848KCS2</accession>
<reference evidence="5 6" key="2">
    <citation type="submission" date="2020-06" db="EMBL/GenBank/DDBJ databases">
        <title>Antribacter stalactiti gen. nov., sp. nov., a new member of the family Nacardiaceae isolated from a cave.</title>
        <authorList>
            <person name="Kim I.S."/>
        </authorList>
    </citation>
    <scope>NUCLEOTIDE SEQUENCE [LARGE SCALE GENOMIC DNA]</scope>
    <source>
        <strain evidence="5 6">YC2-7</strain>
    </source>
</reference>
<reference evidence="5 6" key="1">
    <citation type="submission" date="2019-05" db="EMBL/GenBank/DDBJ databases">
        <authorList>
            <person name="Lee S.D."/>
        </authorList>
    </citation>
    <scope>NUCLEOTIDE SEQUENCE [LARGE SCALE GENOMIC DNA]</scope>
    <source>
        <strain evidence="5 6">YC2-7</strain>
    </source>
</reference>
<feature type="domain" description="UspA" evidence="4">
    <location>
        <begin position="6"/>
        <end position="139"/>
    </location>
</feature>
<protein>
    <submittedName>
        <fullName evidence="5">Universal stress protein</fullName>
    </submittedName>
</protein>
<organism evidence="5 6">
    <name type="scientific">Antrihabitans stalactiti</name>
    <dbReference type="NCBI Taxonomy" id="2584121"/>
    <lineage>
        <taxon>Bacteria</taxon>
        <taxon>Bacillati</taxon>
        <taxon>Actinomycetota</taxon>
        <taxon>Actinomycetes</taxon>
        <taxon>Mycobacteriales</taxon>
        <taxon>Nocardiaceae</taxon>
        <taxon>Antrihabitans</taxon>
    </lineage>
</organism>
<dbReference type="Proteomes" id="UP000535543">
    <property type="component" value="Unassembled WGS sequence"/>
</dbReference>